<dbReference type="AlphaFoldDB" id="A0A8C5Z8K0"/>
<organism evidence="1 2">
    <name type="scientific">Marmota marmota marmota</name>
    <name type="common">Alpine marmot</name>
    <dbReference type="NCBI Taxonomy" id="9994"/>
    <lineage>
        <taxon>Eukaryota</taxon>
        <taxon>Metazoa</taxon>
        <taxon>Chordata</taxon>
        <taxon>Craniata</taxon>
        <taxon>Vertebrata</taxon>
        <taxon>Euteleostomi</taxon>
        <taxon>Mammalia</taxon>
        <taxon>Eutheria</taxon>
        <taxon>Euarchontoglires</taxon>
        <taxon>Glires</taxon>
        <taxon>Rodentia</taxon>
        <taxon>Sciuromorpha</taxon>
        <taxon>Sciuridae</taxon>
        <taxon>Xerinae</taxon>
        <taxon>Marmotini</taxon>
        <taxon>Marmota</taxon>
    </lineage>
</organism>
<dbReference type="Ensembl" id="ENSMMMT00000012644.1">
    <property type="protein sequence ID" value="ENSMMMP00000011075.1"/>
    <property type="gene ID" value="ENSMMMG00000009877.1"/>
</dbReference>
<protein>
    <submittedName>
        <fullName evidence="1">Uncharacterized protein</fullName>
    </submittedName>
</protein>
<dbReference type="GeneTree" id="ENSGT01050000248454"/>
<reference evidence="1" key="2">
    <citation type="submission" date="2025-09" db="UniProtKB">
        <authorList>
            <consortium name="Ensembl"/>
        </authorList>
    </citation>
    <scope>IDENTIFICATION</scope>
</reference>
<keyword evidence="2" id="KW-1185">Reference proteome</keyword>
<evidence type="ECO:0000313" key="2">
    <source>
        <dbReference type="Proteomes" id="UP000694407"/>
    </source>
</evidence>
<dbReference type="Proteomes" id="UP000694407">
    <property type="component" value="Unplaced"/>
</dbReference>
<proteinExistence type="predicted"/>
<evidence type="ECO:0000313" key="1">
    <source>
        <dbReference type="Ensembl" id="ENSMMMP00000011075.1"/>
    </source>
</evidence>
<accession>A0A8C5Z8K0</accession>
<name>A0A8C5Z8K0_MARMA</name>
<reference evidence="1" key="1">
    <citation type="submission" date="2025-08" db="UniProtKB">
        <authorList>
            <consortium name="Ensembl"/>
        </authorList>
    </citation>
    <scope>IDENTIFICATION</scope>
</reference>
<sequence>MEPDRTQIKLDPRYTEDLLEVLRTNYGIPSDCFSHPPTAAQLLRGEIKWLCIFLTNVTYTHTSCFVILLHDKPPLRC</sequence>